<dbReference type="GO" id="GO:0016020">
    <property type="term" value="C:membrane"/>
    <property type="evidence" value="ECO:0007669"/>
    <property type="project" value="TreeGrafter"/>
</dbReference>
<gene>
    <name evidence="3" type="ORF">BWQ96_03154</name>
</gene>
<dbReference type="SMART" id="SM00264">
    <property type="entry name" value="BAG"/>
    <property type="match status" value="1"/>
</dbReference>
<dbReference type="AlphaFoldDB" id="A0A2V3IZH0"/>
<feature type="domain" description="BAG" evidence="2">
    <location>
        <begin position="123"/>
        <end position="193"/>
    </location>
</feature>
<dbReference type="GO" id="GO:0005634">
    <property type="term" value="C:nucleus"/>
    <property type="evidence" value="ECO:0007669"/>
    <property type="project" value="TreeGrafter"/>
</dbReference>
<dbReference type="PANTHER" id="PTHR12329:SF16">
    <property type="entry name" value="BAG FAMILY MOLECULAR CHAPERONE REGULATOR 1"/>
    <property type="match status" value="1"/>
</dbReference>
<dbReference type="Pfam" id="PF02179">
    <property type="entry name" value="BAG"/>
    <property type="match status" value="1"/>
</dbReference>
<accession>A0A2V3IZH0</accession>
<dbReference type="InterPro" id="IPR029071">
    <property type="entry name" value="Ubiquitin-like_domsf"/>
</dbReference>
<dbReference type="SUPFAM" id="SSF63491">
    <property type="entry name" value="BAG domain"/>
    <property type="match status" value="1"/>
</dbReference>
<dbReference type="OrthoDB" id="417450at2759"/>
<protein>
    <submittedName>
        <fullName evidence="3">BAG family molecular chaperone regulator 1</fullName>
    </submittedName>
</protein>
<dbReference type="Gene3D" id="3.10.20.90">
    <property type="entry name" value="Phosphatidylinositol 3-kinase Catalytic Subunit, Chain A, domain 1"/>
    <property type="match status" value="1"/>
</dbReference>
<dbReference type="InterPro" id="IPR039773">
    <property type="entry name" value="BAG_chaperone_regulator"/>
</dbReference>
<dbReference type="SUPFAM" id="SSF54236">
    <property type="entry name" value="Ubiquitin-like"/>
    <property type="match status" value="1"/>
</dbReference>
<dbReference type="GO" id="GO:0050821">
    <property type="term" value="P:protein stabilization"/>
    <property type="evidence" value="ECO:0007669"/>
    <property type="project" value="TreeGrafter"/>
</dbReference>
<dbReference type="Proteomes" id="UP000247409">
    <property type="component" value="Unassembled WGS sequence"/>
</dbReference>
<comment type="caution">
    <text evidence="3">The sequence shown here is derived from an EMBL/GenBank/DDBJ whole genome shotgun (WGS) entry which is preliminary data.</text>
</comment>
<dbReference type="InterPro" id="IPR003103">
    <property type="entry name" value="BAG_domain"/>
</dbReference>
<dbReference type="PROSITE" id="PS51035">
    <property type="entry name" value="BAG"/>
    <property type="match status" value="1"/>
</dbReference>
<dbReference type="STRING" id="448386.A0A2V3IZH0"/>
<name>A0A2V3IZH0_9FLOR</name>
<evidence type="ECO:0000313" key="4">
    <source>
        <dbReference type="Proteomes" id="UP000247409"/>
    </source>
</evidence>
<keyword evidence="4" id="KW-1185">Reference proteome</keyword>
<dbReference type="InterPro" id="IPR036533">
    <property type="entry name" value="BAG_dom_sf"/>
</dbReference>
<dbReference type="GO" id="GO:0051087">
    <property type="term" value="F:protein-folding chaperone binding"/>
    <property type="evidence" value="ECO:0007669"/>
    <property type="project" value="InterPro"/>
</dbReference>
<reference evidence="3 4" key="1">
    <citation type="journal article" date="2018" name="Mol. Biol. Evol.">
        <title>Analysis of the draft genome of the red seaweed Gracilariopsis chorda provides insights into genome size evolution in Rhodophyta.</title>
        <authorList>
            <person name="Lee J."/>
            <person name="Yang E.C."/>
            <person name="Graf L."/>
            <person name="Yang J.H."/>
            <person name="Qiu H."/>
            <person name="Zel Zion U."/>
            <person name="Chan C.X."/>
            <person name="Stephens T.G."/>
            <person name="Weber A.P.M."/>
            <person name="Boo G.H."/>
            <person name="Boo S.M."/>
            <person name="Kim K.M."/>
            <person name="Shin Y."/>
            <person name="Jung M."/>
            <person name="Lee S.J."/>
            <person name="Yim H.S."/>
            <person name="Lee J.H."/>
            <person name="Bhattacharya D."/>
            <person name="Yoon H.S."/>
        </authorList>
    </citation>
    <scope>NUCLEOTIDE SEQUENCE [LARGE SCALE GENOMIC DNA]</scope>
    <source>
        <strain evidence="3 4">SKKU-2015</strain>
        <tissue evidence="3">Whole body</tissue>
    </source>
</reference>
<dbReference type="EMBL" id="NBIV01000029">
    <property type="protein sequence ID" value="PXF47077.1"/>
    <property type="molecule type" value="Genomic_DNA"/>
</dbReference>
<evidence type="ECO:0000259" key="2">
    <source>
        <dbReference type="PROSITE" id="PS51035"/>
    </source>
</evidence>
<evidence type="ECO:0000313" key="3">
    <source>
        <dbReference type="EMBL" id="PXF47077.1"/>
    </source>
</evidence>
<dbReference type="GO" id="GO:0005829">
    <property type="term" value="C:cytosol"/>
    <property type="evidence" value="ECO:0007669"/>
    <property type="project" value="TreeGrafter"/>
</dbReference>
<dbReference type="GO" id="GO:0000774">
    <property type="term" value="F:adenyl-nucleotide exchange factor activity"/>
    <property type="evidence" value="ECO:0007669"/>
    <property type="project" value="TreeGrafter"/>
</dbReference>
<keyword evidence="1" id="KW-0143">Chaperone</keyword>
<proteinExistence type="predicted"/>
<evidence type="ECO:0000256" key="1">
    <source>
        <dbReference type="ARBA" id="ARBA00023186"/>
    </source>
</evidence>
<dbReference type="PANTHER" id="PTHR12329">
    <property type="entry name" value="BCL2-ASSOCIATED ATHANOGENE"/>
    <property type="match status" value="1"/>
</dbReference>
<organism evidence="3 4">
    <name type="scientific">Gracilariopsis chorda</name>
    <dbReference type="NCBI Taxonomy" id="448386"/>
    <lineage>
        <taxon>Eukaryota</taxon>
        <taxon>Rhodophyta</taxon>
        <taxon>Florideophyceae</taxon>
        <taxon>Rhodymeniophycidae</taxon>
        <taxon>Gracilariales</taxon>
        <taxon>Gracilariaceae</taxon>
        <taxon>Gracilariopsis</taxon>
    </lineage>
</organism>
<sequence length="214" mass="23728">MSNSDETDRPKLTLLFNRSSYKIPLRTTLGDLQSDIERATQVPAQQQTILLKGKRVSLANKSALLEALGITGKSKAMLIRRSMPGGSTAPVSPTLRSVRSCSAKLSKLSDDLRQAKRSMNKHVQGFLDAPKTLEALGRDQKSVRVIEEECMRLLEELDGLSAGDGRDADSIRSERKGLVARVQALLRDVDHVNEDLQLFQRDKYGEIKARRGKS</sequence>
<dbReference type="Gene3D" id="1.20.58.120">
    <property type="entry name" value="BAG domain"/>
    <property type="match status" value="1"/>
</dbReference>